<dbReference type="RefSeq" id="WP_115360794.1">
    <property type="nucleotide sequence ID" value="NZ_CP038012.1"/>
</dbReference>
<dbReference type="Proteomes" id="UP000254519">
    <property type="component" value="Unassembled WGS sequence"/>
</dbReference>
<keyword evidence="1" id="KW-0472">Membrane</keyword>
<protein>
    <submittedName>
        <fullName evidence="2">Uncharacterized protein</fullName>
    </submittedName>
</protein>
<dbReference type="EMBL" id="UGYZ01000002">
    <property type="protein sequence ID" value="SUJ03434.1"/>
    <property type="molecule type" value="Genomic_DNA"/>
</dbReference>
<feature type="transmembrane region" description="Helical" evidence="1">
    <location>
        <begin position="7"/>
        <end position="25"/>
    </location>
</feature>
<evidence type="ECO:0000313" key="3">
    <source>
        <dbReference type="Proteomes" id="UP000254519"/>
    </source>
</evidence>
<keyword evidence="3" id="KW-1185">Reference proteome</keyword>
<feature type="transmembrane region" description="Helical" evidence="1">
    <location>
        <begin position="79"/>
        <end position="97"/>
    </location>
</feature>
<accession>A0A380BNV5</accession>
<dbReference type="OrthoDB" id="2476187at2"/>
<sequence length="218" mass="24861">MIQSKPNFYLALILLVTFMILNFPYPHEDPYGEVIATVFNIPIRSSNGFHFVGITSLLLLIIGLFLLANSVEKYRSRFVLIAIIIAFVGPSLVASSFQKTFATGIYAVSYDRDSSRCQFEMIDQTTLRGECELPFENYSKDEVRFSVEFEKNYFEDDFPMLSLLNNDAPYEVKLEGHERKIVNIFTNIDVSNMENHIDSGEASLVTIIIKSGEKARRL</sequence>
<reference evidence="2 3" key="1">
    <citation type="submission" date="2018-06" db="EMBL/GenBank/DDBJ databases">
        <authorList>
            <consortium name="Pathogen Informatics"/>
            <person name="Doyle S."/>
        </authorList>
    </citation>
    <scope>NUCLEOTIDE SEQUENCE [LARGE SCALE GENOMIC DNA]</scope>
    <source>
        <strain evidence="3">ATCC 11859 / DSM 33 / NCIB 8841 / NCTC 4822</strain>
    </source>
</reference>
<evidence type="ECO:0000313" key="2">
    <source>
        <dbReference type="EMBL" id="SUJ03434.1"/>
    </source>
</evidence>
<keyword evidence="1" id="KW-0812">Transmembrane</keyword>
<keyword evidence="1" id="KW-1133">Transmembrane helix</keyword>
<feature type="transmembrane region" description="Helical" evidence="1">
    <location>
        <begin position="48"/>
        <end position="67"/>
    </location>
</feature>
<proteinExistence type="predicted"/>
<gene>
    <name evidence="2" type="ORF">NCTC4822_01425</name>
</gene>
<evidence type="ECO:0000256" key="1">
    <source>
        <dbReference type="SAM" id="Phobius"/>
    </source>
</evidence>
<organism evidence="2 3">
    <name type="scientific">Sporosarcina pasteurii</name>
    <name type="common">Bacillus pasteurii</name>
    <dbReference type="NCBI Taxonomy" id="1474"/>
    <lineage>
        <taxon>Bacteria</taxon>
        <taxon>Bacillati</taxon>
        <taxon>Bacillota</taxon>
        <taxon>Bacilli</taxon>
        <taxon>Bacillales</taxon>
        <taxon>Caryophanaceae</taxon>
        <taxon>Sporosarcina</taxon>
    </lineage>
</organism>
<dbReference type="AlphaFoldDB" id="A0A380BNV5"/>
<name>A0A380BNV5_SPOPA</name>